<accession>A0A1Y2B0V7</accession>
<sequence>MSRNQPMRRSSLSGQVGLPFMEPVDVQDPVTPLAGTKRKKQSHVTRACTNCRRRRTRCDGRPSCATCKIHDDECIYDADKDGRKPASKQYIESLEKRIKQLERQVSQHTNVIAGSSTRWDPAHPIAEVYSPANLRAFRISHSGAIVHYGPTSTYRHLPEESVSATQSHEPTLRSRRMRLSEINWDITYAKDVALGVIPNAQVHRSILSAFFSYFNDWCQCDEAAFLADLFVGAQATAPLRTPHQSPFLHNAILAITLLGAPELLPEPLDAAQAVADLSTYAQAMIEEEMQRPMLSTVRGLCLLGSVYFYRSQRNLGWAYASMSMRLAQILGLNIECKELVDRNHISPETKTHRDMTFWSAYISDIGFTFNVGRTPTITQEDFETALPAISHDEDALPWYDHQDRQVTNPDLLFRAAWRSSTFHWLARLTDTGHSIQRALYRTRLPTSESIAAIVTKLEVDLSAWLVSLPGPLCIDAWEPGPIPPHIVNLHAVFHYWRILLHRPVCFDRLVLDDESRQTSLQACETSARAVVKLLGMHPAPRYITHQMVSVAFTAGTTWLLVSTQSGTQQALVDEAHLREEECIQTLGRAGWPAAKLAHDILRRLRDNWEPPEPRTDDGTGLPSSSSSGFPLETLDDMNSEVVRFLNSLGRDAPLDPGRSTRQTANETGLANFAITSDSHPSIDRG</sequence>
<evidence type="ECO:0000256" key="3">
    <source>
        <dbReference type="ARBA" id="ARBA00022833"/>
    </source>
</evidence>
<organism evidence="11 12">
    <name type="scientific">Naematelia encephala</name>
    <dbReference type="NCBI Taxonomy" id="71784"/>
    <lineage>
        <taxon>Eukaryota</taxon>
        <taxon>Fungi</taxon>
        <taxon>Dikarya</taxon>
        <taxon>Basidiomycota</taxon>
        <taxon>Agaricomycotina</taxon>
        <taxon>Tremellomycetes</taxon>
        <taxon>Tremellales</taxon>
        <taxon>Naemateliaceae</taxon>
        <taxon>Naematelia</taxon>
    </lineage>
</organism>
<name>A0A1Y2B0V7_9TREE</name>
<feature type="compositionally biased region" description="Polar residues" evidence="9">
    <location>
        <begin position="659"/>
        <end position="679"/>
    </location>
</feature>
<evidence type="ECO:0000313" key="12">
    <source>
        <dbReference type="Proteomes" id="UP000193986"/>
    </source>
</evidence>
<evidence type="ECO:0000313" key="11">
    <source>
        <dbReference type="EMBL" id="ORY28190.1"/>
    </source>
</evidence>
<dbReference type="GO" id="GO:0000981">
    <property type="term" value="F:DNA-binding transcription factor activity, RNA polymerase II-specific"/>
    <property type="evidence" value="ECO:0007669"/>
    <property type="project" value="InterPro"/>
</dbReference>
<keyword evidence="2" id="KW-0479">Metal-binding</keyword>
<keyword evidence="6" id="KW-0804">Transcription</keyword>
<dbReference type="Gene3D" id="4.10.240.10">
    <property type="entry name" value="Zn(2)-C6 fungal-type DNA-binding domain"/>
    <property type="match status" value="1"/>
</dbReference>
<dbReference type="PANTHER" id="PTHR31313:SF81">
    <property type="entry name" value="TY1 ENHANCER ACTIVATOR"/>
    <property type="match status" value="1"/>
</dbReference>
<dbReference type="AlphaFoldDB" id="A0A1Y2B0V7"/>
<dbReference type="CDD" id="cd12148">
    <property type="entry name" value="fungal_TF_MHR"/>
    <property type="match status" value="1"/>
</dbReference>
<evidence type="ECO:0000256" key="5">
    <source>
        <dbReference type="ARBA" id="ARBA00023125"/>
    </source>
</evidence>
<feature type="domain" description="Zn(2)-C6 fungal-type" evidence="10">
    <location>
        <begin position="47"/>
        <end position="76"/>
    </location>
</feature>
<gene>
    <name evidence="11" type="ORF">BCR39DRAFT_535950</name>
</gene>
<dbReference type="SMART" id="SM00066">
    <property type="entry name" value="GAL4"/>
    <property type="match status" value="1"/>
</dbReference>
<feature type="coiled-coil region" evidence="8">
    <location>
        <begin position="84"/>
        <end position="111"/>
    </location>
</feature>
<dbReference type="InterPro" id="IPR001138">
    <property type="entry name" value="Zn2Cys6_DnaBD"/>
</dbReference>
<evidence type="ECO:0000256" key="4">
    <source>
        <dbReference type="ARBA" id="ARBA00023015"/>
    </source>
</evidence>
<keyword evidence="5" id="KW-0238">DNA-binding</keyword>
<dbReference type="EMBL" id="MCFC01000033">
    <property type="protein sequence ID" value="ORY28190.1"/>
    <property type="molecule type" value="Genomic_DNA"/>
</dbReference>
<proteinExistence type="predicted"/>
<dbReference type="Proteomes" id="UP000193986">
    <property type="component" value="Unassembled WGS sequence"/>
</dbReference>
<dbReference type="GO" id="GO:0005634">
    <property type="term" value="C:nucleus"/>
    <property type="evidence" value="ECO:0007669"/>
    <property type="project" value="UniProtKB-SubCell"/>
</dbReference>
<dbReference type="SUPFAM" id="SSF57701">
    <property type="entry name" value="Zn2/Cys6 DNA-binding domain"/>
    <property type="match status" value="1"/>
</dbReference>
<keyword evidence="4" id="KW-0805">Transcription regulation</keyword>
<comment type="subcellular location">
    <subcellularLocation>
        <location evidence="1">Nucleus</location>
    </subcellularLocation>
</comment>
<evidence type="ECO:0000256" key="1">
    <source>
        <dbReference type="ARBA" id="ARBA00004123"/>
    </source>
</evidence>
<dbReference type="SMART" id="SM00906">
    <property type="entry name" value="Fungal_trans"/>
    <property type="match status" value="1"/>
</dbReference>
<evidence type="ECO:0000256" key="6">
    <source>
        <dbReference type="ARBA" id="ARBA00023163"/>
    </source>
</evidence>
<dbReference type="InterPro" id="IPR007219">
    <property type="entry name" value="XnlR_reg_dom"/>
</dbReference>
<keyword evidence="12" id="KW-1185">Reference proteome</keyword>
<dbReference type="InParanoid" id="A0A1Y2B0V7"/>
<dbReference type="Pfam" id="PF00172">
    <property type="entry name" value="Zn_clus"/>
    <property type="match status" value="1"/>
</dbReference>
<dbReference type="InterPro" id="IPR036864">
    <property type="entry name" value="Zn2-C6_fun-type_DNA-bd_sf"/>
</dbReference>
<feature type="compositionally biased region" description="Basic and acidic residues" evidence="9">
    <location>
        <begin position="607"/>
        <end position="617"/>
    </location>
</feature>
<dbReference type="STRING" id="71784.A0A1Y2B0V7"/>
<dbReference type="GO" id="GO:0003677">
    <property type="term" value="F:DNA binding"/>
    <property type="evidence" value="ECO:0007669"/>
    <property type="project" value="UniProtKB-KW"/>
</dbReference>
<evidence type="ECO:0000259" key="10">
    <source>
        <dbReference type="PROSITE" id="PS50048"/>
    </source>
</evidence>
<protein>
    <submittedName>
        <fullName evidence="11">Fungal-specific transcription factor domain-domain-containing protein</fullName>
    </submittedName>
</protein>
<comment type="caution">
    <text evidence="11">The sequence shown here is derived from an EMBL/GenBank/DDBJ whole genome shotgun (WGS) entry which is preliminary data.</text>
</comment>
<evidence type="ECO:0000256" key="2">
    <source>
        <dbReference type="ARBA" id="ARBA00022723"/>
    </source>
</evidence>
<feature type="region of interest" description="Disordered" evidence="9">
    <location>
        <begin position="649"/>
        <end position="685"/>
    </location>
</feature>
<dbReference type="PROSITE" id="PS00463">
    <property type="entry name" value="ZN2_CY6_FUNGAL_1"/>
    <property type="match status" value="1"/>
</dbReference>
<dbReference type="OrthoDB" id="2154091at2759"/>
<dbReference type="PROSITE" id="PS50048">
    <property type="entry name" value="ZN2_CY6_FUNGAL_2"/>
    <property type="match status" value="1"/>
</dbReference>
<reference evidence="11 12" key="1">
    <citation type="submission" date="2016-07" db="EMBL/GenBank/DDBJ databases">
        <title>Pervasive Adenine N6-methylation of Active Genes in Fungi.</title>
        <authorList>
            <consortium name="DOE Joint Genome Institute"/>
            <person name="Mondo S.J."/>
            <person name="Dannebaum R.O."/>
            <person name="Kuo R.C."/>
            <person name="Labutti K."/>
            <person name="Haridas S."/>
            <person name="Kuo A."/>
            <person name="Salamov A."/>
            <person name="Ahrendt S.R."/>
            <person name="Lipzen A."/>
            <person name="Sullivan W."/>
            <person name="Andreopoulos W.B."/>
            <person name="Clum A."/>
            <person name="Lindquist E."/>
            <person name="Daum C."/>
            <person name="Ramamoorthy G.K."/>
            <person name="Gryganskyi A."/>
            <person name="Culley D."/>
            <person name="Magnuson J.K."/>
            <person name="James T.Y."/>
            <person name="O'Malley M.A."/>
            <person name="Stajich J.E."/>
            <person name="Spatafora J.W."/>
            <person name="Visel A."/>
            <person name="Grigoriev I.V."/>
        </authorList>
    </citation>
    <scope>NUCLEOTIDE SEQUENCE [LARGE SCALE GENOMIC DNA]</scope>
    <source>
        <strain evidence="11 12">68-887.2</strain>
    </source>
</reference>
<dbReference type="GO" id="GO:0006351">
    <property type="term" value="P:DNA-templated transcription"/>
    <property type="evidence" value="ECO:0007669"/>
    <property type="project" value="InterPro"/>
</dbReference>
<dbReference type="Pfam" id="PF04082">
    <property type="entry name" value="Fungal_trans"/>
    <property type="match status" value="1"/>
</dbReference>
<dbReference type="PANTHER" id="PTHR31313">
    <property type="entry name" value="TY1 ENHANCER ACTIVATOR"/>
    <property type="match status" value="1"/>
</dbReference>
<keyword evidence="3" id="KW-0862">Zinc</keyword>
<evidence type="ECO:0000256" key="7">
    <source>
        <dbReference type="ARBA" id="ARBA00023242"/>
    </source>
</evidence>
<keyword evidence="7" id="KW-0539">Nucleus</keyword>
<evidence type="ECO:0000256" key="8">
    <source>
        <dbReference type="SAM" id="Coils"/>
    </source>
</evidence>
<dbReference type="GO" id="GO:0008270">
    <property type="term" value="F:zinc ion binding"/>
    <property type="evidence" value="ECO:0007669"/>
    <property type="project" value="InterPro"/>
</dbReference>
<keyword evidence="8" id="KW-0175">Coiled coil</keyword>
<dbReference type="InterPro" id="IPR051615">
    <property type="entry name" value="Transcr_Regulatory_Elem"/>
</dbReference>
<evidence type="ECO:0000256" key="9">
    <source>
        <dbReference type="SAM" id="MobiDB-lite"/>
    </source>
</evidence>
<feature type="region of interest" description="Disordered" evidence="9">
    <location>
        <begin position="607"/>
        <end position="632"/>
    </location>
</feature>